<gene>
    <name evidence="2" type="ORF">OU5_P0165</name>
</gene>
<dbReference type="OrthoDB" id="6903763at2"/>
<dbReference type="HOGENOM" id="CLU_163360_2_1_6"/>
<protein>
    <recommendedName>
        <fullName evidence="4">DUF2790 domain-containing protein</fullName>
    </recommendedName>
</protein>
<dbReference type="InterPro" id="IPR021245">
    <property type="entry name" value="DUF2790"/>
</dbReference>
<geneLocation type="plasmid" evidence="3"/>
<keyword evidence="2" id="KW-0614">Plasmid</keyword>
<name>A0A024EKU2_9PSED</name>
<evidence type="ECO:0000313" key="2">
    <source>
        <dbReference type="EMBL" id="AHZ73417.1"/>
    </source>
</evidence>
<sequence>MKTLIALFLAVAASSAIAANDVQADRTGVPSDVAKIISITDTRFACGIVPVELVYQDSLGVRRVATYMVEGGGCQTN</sequence>
<keyword evidence="1" id="KW-0732">Signal</keyword>
<feature type="chain" id="PRO_5001531014" description="DUF2790 domain-containing protein" evidence="1">
    <location>
        <begin position="19"/>
        <end position="77"/>
    </location>
</feature>
<dbReference type="AlphaFoldDB" id="A0A024EKU2"/>
<dbReference type="Proteomes" id="UP000026913">
    <property type="component" value="Plasmid unnamed"/>
</dbReference>
<organism evidence="2 3">
    <name type="scientific">Pseudomonas mandelii JR-1</name>
    <dbReference type="NCBI Taxonomy" id="1147786"/>
    <lineage>
        <taxon>Bacteria</taxon>
        <taxon>Pseudomonadati</taxon>
        <taxon>Pseudomonadota</taxon>
        <taxon>Gammaproteobacteria</taxon>
        <taxon>Pseudomonadales</taxon>
        <taxon>Pseudomonadaceae</taxon>
        <taxon>Pseudomonas</taxon>
    </lineage>
</organism>
<dbReference type="RefSeq" id="WP_010465989.1">
    <property type="nucleotide sequence ID" value="NZ_CP005961.1"/>
</dbReference>
<evidence type="ECO:0008006" key="4">
    <source>
        <dbReference type="Google" id="ProtNLM"/>
    </source>
</evidence>
<evidence type="ECO:0000313" key="3">
    <source>
        <dbReference type="Proteomes" id="UP000026913"/>
    </source>
</evidence>
<accession>A0A024EKU2</accession>
<dbReference type="KEGG" id="pman:OU5_P0165"/>
<reference evidence="2 3" key="1">
    <citation type="journal article" date="2012" name="J. Bacteriol.">
        <title>Genome sequence of cold-adapted Pseudomonas mandelii strain JR-1.</title>
        <authorList>
            <person name="Jang S.H."/>
            <person name="Kim J."/>
            <person name="Kim J."/>
            <person name="Hong S."/>
            <person name="Lee C."/>
        </authorList>
    </citation>
    <scope>NUCLEOTIDE SEQUENCE [LARGE SCALE GENOMIC DNA]</scope>
    <source>
        <strain evidence="2 3">JR-1</strain>
        <plasmid evidence="3">Plasmid</plasmid>
    </source>
</reference>
<dbReference type="Gene3D" id="2.30.140.50">
    <property type="entry name" value="Protein of unknown function DUF2790"/>
    <property type="match status" value="1"/>
</dbReference>
<feature type="signal peptide" evidence="1">
    <location>
        <begin position="1"/>
        <end position="18"/>
    </location>
</feature>
<dbReference type="EMBL" id="CP005961">
    <property type="protein sequence ID" value="AHZ73417.1"/>
    <property type="molecule type" value="Genomic_DNA"/>
</dbReference>
<proteinExistence type="predicted"/>
<dbReference type="Pfam" id="PF10976">
    <property type="entry name" value="DUF2790"/>
    <property type="match status" value="1"/>
</dbReference>
<evidence type="ECO:0000256" key="1">
    <source>
        <dbReference type="SAM" id="SignalP"/>
    </source>
</evidence>